<dbReference type="Proteomes" id="UP001630127">
    <property type="component" value="Unassembled WGS sequence"/>
</dbReference>
<protein>
    <submittedName>
        <fullName evidence="1">Uncharacterized protein</fullName>
    </submittedName>
</protein>
<organism evidence="1 2">
    <name type="scientific">Cinchona calisaya</name>
    <dbReference type="NCBI Taxonomy" id="153742"/>
    <lineage>
        <taxon>Eukaryota</taxon>
        <taxon>Viridiplantae</taxon>
        <taxon>Streptophyta</taxon>
        <taxon>Embryophyta</taxon>
        <taxon>Tracheophyta</taxon>
        <taxon>Spermatophyta</taxon>
        <taxon>Magnoliopsida</taxon>
        <taxon>eudicotyledons</taxon>
        <taxon>Gunneridae</taxon>
        <taxon>Pentapetalae</taxon>
        <taxon>asterids</taxon>
        <taxon>lamiids</taxon>
        <taxon>Gentianales</taxon>
        <taxon>Rubiaceae</taxon>
        <taxon>Cinchonoideae</taxon>
        <taxon>Cinchoneae</taxon>
        <taxon>Cinchona</taxon>
    </lineage>
</organism>
<name>A0ABD2ZT75_9GENT</name>
<gene>
    <name evidence="1" type="ORF">ACH5RR_015433</name>
</gene>
<evidence type="ECO:0000313" key="2">
    <source>
        <dbReference type="Proteomes" id="UP001630127"/>
    </source>
</evidence>
<reference evidence="1 2" key="1">
    <citation type="submission" date="2024-11" db="EMBL/GenBank/DDBJ databases">
        <title>A near-complete genome assembly of Cinchona calisaya.</title>
        <authorList>
            <person name="Lian D.C."/>
            <person name="Zhao X.W."/>
            <person name="Wei L."/>
        </authorList>
    </citation>
    <scope>NUCLEOTIDE SEQUENCE [LARGE SCALE GENOMIC DNA]</scope>
    <source>
        <tissue evidence="1">Nenye</tissue>
    </source>
</reference>
<dbReference type="AlphaFoldDB" id="A0ABD2ZT75"/>
<evidence type="ECO:0000313" key="1">
    <source>
        <dbReference type="EMBL" id="KAL3522599.1"/>
    </source>
</evidence>
<sequence length="108" mass="12326">MFGQRKLRSNGFRINSFVDRTIVYWMDSGTLDCVIALASLRIGYQFTNDIVSQVARSKRNPSSSKAIGVYLSMNTETYERNSITVDSQDDFRELTESERVGNAKRSTR</sequence>
<accession>A0ABD2ZT75</accession>
<dbReference type="EMBL" id="JBJUIK010000007">
    <property type="protein sequence ID" value="KAL3522599.1"/>
    <property type="molecule type" value="Genomic_DNA"/>
</dbReference>
<keyword evidence="2" id="KW-1185">Reference proteome</keyword>
<comment type="caution">
    <text evidence="1">The sequence shown here is derived from an EMBL/GenBank/DDBJ whole genome shotgun (WGS) entry which is preliminary data.</text>
</comment>
<proteinExistence type="predicted"/>